<sequence>MKDKKEYGQDFLTRPRKMSTDQEKVANSVFLWRFDKENAVFTLSYLGVANGILNRINLMLAAEVENGFINKYMLRKKVK</sequence>
<organism evidence="1 2">
    <name type="scientific">Bacillus phage Stahl</name>
    <dbReference type="NCBI Taxonomy" id="1610832"/>
    <lineage>
        <taxon>Viruses</taxon>
        <taxon>Duplodnaviria</taxon>
        <taxon>Heunggongvirae</taxon>
        <taxon>Uroviricota</taxon>
        <taxon>Caudoviricetes</taxon>
        <taxon>Slashvirus</taxon>
        <taxon>Slashvirus stahl</taxon>
    </lineage>
</organism>
<dbReference type="EMBL" id="KP696447">
    <property type="protein sequence ID" value="AKA61442.1"/>
    <property type="molecule type" value="Genomic_DNA"/>
</dbReference>
<evidence type="ECO:0000313" key="1">
    <source>
        <dbReference type="EMBL" id="AKA61442.1"/>
    </source>
</evidence>
<dbReference type="KEGG" id="vg:26647817"/>
<accession>A0A0E3JT02</accession>
<dbReference type="GeneID" id="26647817"/>
<gene>
    <name evidence="1" type="ORF">CPT_Stahl14</name>
</gene>
<reference evidence="1 2" key="1">
    <citation type="journal article" date="2015" name="Genome Announc.">
        <title>Complete Genome Sequence of Bacillus megaterium Siphophage Stahl.</title>
        <authorList>
            <person name="Brizendine A.M."/>
            <person name="Rousseau S."/>
            <person name="Hernandez A.C."/>
            <person name="Kuty Everett G.F."/>
        </authorList>
    </citation>
    <scope>NUCLEOTIDE SEQUENCE [LARGE SCALE GENOMIC DNA]</scope>
</reference>
<dbReference type="RefSeq" id="YP_009203618.1">
    <property type="nucleotide sequence ID" value="NC_028856.1"/>
</dbReference>
<dbReference type="OrthoDB" id="22837at10239"/>
<proteinExistence type="predicted"/>
<keyword evidence="2" id="KW-1185">Reference proteome</keyword>
<reference evidence="2" key="2">
    <citation type="submission" date="2015-01" db="EMBL/GenBank/DDBJ databases">
        <title>Complete Genome of Bacillus megaterium Siphophage Stahl.</title>
        <authorList>
            <person name="Brizendine A.M."/>
            <person name="Rousseau S."/>
            <person name="Hernandez A.C."/>
            <person name="Everett G.F.K."/>
        </authorList>
    </citation>
    <scope>NUCLEOTIDE SEQUENCE [LARGE SCALE GENOMIC DNA]</scope>
</reference>
<evidence type="ECO:0000313" key="2">
    <source>
        <dbReference type="Proteomes" id="UP000033015"/>
    </source>
</evidence>
<dbReference type="Proteomes" id="UP000033015">
    <property type="component" value="Segment"/>
</dbReference>
<protein>
    <submittedName>
        <fullName evidence="1">Uncharacterized protein</fullName>
    </submittedName>
</protein>
<name>A0A0E3JT02_9CAUD</name>